<evidence type="ECO:0000313" key="3">
    <source>
        <dbReference type="Proteomes" id="UP000559027"/>
    </source>
</evidence>
<feature type="compositionally biased region" description="Acidic residues" evidence="1">
    <location>
        <begin position="30"/>
        <end position="41"/>
    </location>
</feature>
<keyword evidence="3" id="KW-1185">Reference proteome</keyword>
<dbReference type="EMBL" id="JAACJO010000032">
    <property type="protein sequence ID" value="KAF5346375.1"/>
    <property type="molecule type" value="Genomic_DNA"/>
</dbReference>
<evidence type="ECO:0000313" key="2">
    <source>
        <dbReference type="EMBL" id="KAF5346375.1"/>
    </source>
</evidence>
<dbReference type="AlphaFoldDB" id="A0A8H5FQZ4"/>
<proteinExistence type="predicted"/>
<reference evidence="2 3" key="1">
    <citation type="journal article" date="2020" name="ISME J.">
        <title>Uncovering the hidden diversity of litter-decomposition mechanisms in mushroom-forming fungi.</title>
        <authorList>
            <person name="Floudas D."/>
            <person name="Bentzer J."/>
            <person name="Ahren D."/>
            <person name="Johansson T."/>
            <person name="Persson P."/>
            <person name="Tunlid A."/>
        </authorList>
    </citation>
    <scope>NUCLEOTIDE SEQUENCE [LARGE SCALE GENOMIC DNA]</scope>
    <source>
        <strain evidence="2 3">CBS 146.42</strain>
    </source>
</reference>
<name>A0A8H5FQZ4_9AGAR</name>
<feature type="region of interest" description="Disordered" evidence="1">
    <location>
        <begin position="1"/>
        <end position="62"/>
    </location>
</feature>
<gene>
    <name evidence="2" type="ORF">D9756_011397</name>
</gene>
<organism evidence="2 3">
    <name type="scientific">Leucocoprinus leucothites</name>
    <dbReference type="NCBI Taxonomy" id="201217"/>
    <lineage>
        <taxon>Eukaryota</taxon>
        <taxon>Fungi</taxon>
        <taxon>Dikarya</taxon>
        <taxon>Basidiomycota</taxon>
        <taxon>Agaricomycotina</taxon>
        <taxon>Agaricomycetes</taxon>
        <taxon>Agaricomycetidae</taxon>
        <taxon>Agaricales</taxon>
        <taxon>Agaricineae</taxon>
        <taxon>Agaricaceae</taxon>
        <taxon>Leucocoprinus</taxon>
    </lineage>
</organism>
<protein>
    <submittedName>
        <fullName evidence="2">Uncharacterized protein</fullName>
    </submittedName>
</protein>
<dbReference type="Proteomes" id="UP000559027">
    <property type="component" value="Unassembled WGS sequence"/>
</dbReference>
<evidence type="ECO:0000256" key="1">
    <source>
        <dbReference type="SAM" id="MobiDB-lite"/>
    </source>
</evidence>
<sequence length="75" mass="8430">MEQESEDSRTTPTLVEDEGNSLGSEPSGEMLEEEDEEEVEDELKRDPEPEPESEPATIGKDVKGIIFSYLYSGRH</sequence>
<accession>A0A8H5FQZ4</accession>
<comment type="caution">
    <text evidence="2">The sequence shown here is derived from an EMBL/GenBank/DDBJ whole genome shotgun (WGS) entry which is preliminary data.</text>
</comment>